<keyword evidence="4 7" id="KW-0812">Transmembrane</keyword>
<dbReference type="InterPro" id="IPR032816">
    <property type="entry name" value="VTT_dom"/>
</dbReference>
<dbReference type="GO" id="GO:0005886">
    <property type="term" value="C:plasma membrane"/>
    <property type="evidence" value="ECO:0007669"/>
    <property type="project" value="UniProtKB-SubCell"/>
</dbReference>
<evidence type="ECO:0000313" key="10">
    <source>
        <dbReference type="Proteomes" id="UP000199012"/>
    </source>
</evidence>
<proteinExistence type="inferred from homology"/>
<evidence type="ECO:0000256" key="1">
    <source>
        <dbReference type="ARBA" id="ARBA00004651"/>
    </source>
</evidence>
<keyword evidence="10" id="KW-1185">Reference proteome</keyword>
<protein>
    <submittedName>
        <fullName evidence="9">Membrane protein DedA, SNARE-associated domain</fullName>
    </submittedName>
</protein>
<evidence type="ECO:0000256" key="3">
    <source>
        <dbReference type="ARBA" id="ARBA00022475"/>
    </source>
</evidence>
<dbReference type="InterPro" id="IPR051311">
    <property type="entry name" value="DedA_domain"/>
</dbReference>
<sequence length="227" mass="24364">MSVLATAAASGGAELTGLTGWVVSVIESIGPVGVGLLVALENAFPPIPSEVVLPVAGYVASTGQMSLAWAIVGATLGSLAGAWLLYGIGRGVGVARLRRWIDRMPLVDVEDLERSEAWFRHWGVWAVLVGRCVPVVRSLVSLPAGLERMGWLAFTLLTALGSTVWNAGLIVAGYALGSQWQDVGHYSDYINYAVYAAIVFFVGKFVWTRVRRSRRQRAEAGRDRAHA</sequence>
<dbReference type="RefSeq" id="WP_090033067.1">
    <property type="nucleotide sequence ID" value="NZ_BONM01000004.1"/>
</dbReference>
<evidence type="ECO:0000256" key="5">
    <source>
        <dbReference type="ARBA" id="ARBA00022989"/>
    </source>
</evidence>
<reference evidence="9 10" key="1">
    <citation type="submission" date="2016-10" db="EMBL/GenBank/DDBJ databases">
        <authorList>
            <person name="de Groot N.N."/>
        </authorList>
    </citation>
    <scope>NUCLEOTIDE SEQUENCE [LARGE SCALE GENOMIC DNA]</scope>
    <source>
        <strain evidence="9 10">CGMCC 4.6945</strain>
    </source>
</reference>
<keyword evidence="6 7" id="KW-0472">Membrane</keyword>
<evidence type="ECO:0000256" key="7">
    <source>
        <dbReference type="SAM" id="Phobius"/>
    </source>
</evidence>
<comment type="similarity">
    <text evidence="2">Belongs to the DedA family.</text>
</comment>
<evidence type="ECO:0000259" key="8">
    <source>
        <dbReference type="Pfam" id="PF09335"/>
    </source>
</evidence>
<dbReference type="Proteomes" id="UP000199012">
    <property type="component" value="Unassembled WGS sequence"/>
</dbReference>
<name>A0A1I0Z1K0_9CELL</name>
<evidence type="ECO:0000313" key="9">
    <source>
        <dbReference type="EMBL" id="SFB18318.1"/>
    </source>
</evidence>
<dbReference type="AlphaFoldDB" id="A0A1I0Z1K0"/>
<dbReference type="OrthoDB" id="9813426at2"/>
<keyword evidence="5 7" id="KW-1133">Transmembrane helix</keyword>
<dbReference type="PANTHER" id="PTHR42709:SF6">
    <property type="entry name" value="UNDECAPRENYL PHOSPHATE TRANSPORTER A"/>
    <property type="match status" value="1"/>
</dbReference>
<dbReference type="Pfam" id="PF09335">
    <property type="entry name" value="VTT_dom"/>
    <property type="match status" value="1"/>
</dbReference>
<feature type="domain" description="VTT" evidence="8">
    <location>
        <begin position="47"/>
        <end position="174"/>
    </location>
</feature>
<evidence type="ECO:0000256" key="4">
    <source>
        <dbReference type="ARBA" id="ARBA00022692"/>
    </source>
</evidence>
<evidence type="ECO:0000256" key="2">
    <source>
        <dbReference type="ARBA" id="ARBA00010792"/>
    </source>
</evidence>
<evidence type="ECO:0000256" key="6">
    <source>
        <dbReference type="ARBA" id="ARBA00023136"/>
    </source>
</evidence>
<feature type="transmembrane region" description="Helical" evidence="7">
    <location>
        <begin position="189"/>
        <end position="207"/>
    </location>
</feature>
<gene>
    <name evidence="9" type="ORF">SAMN05421867_10947</name>
</gene>
<feature type="transmembrane region" description="Helical" evidence="7">
    <location>
        <begin position="151"/>
        <end position="177"/>
    </location>
</feature>
<comment type="subcellular location">
    <subcellularLocation>
        <location evidence="1">Cell membrane</location>
        <topology evidence="1">Multi-pass membrane protein</topology>
    </subcellularLocation>
</comment>
<accession>A0A1I0Z1K0</accession>
<organism evidence="9 10">
    <name type="scientific">Cellulomonas marina</name>
    <dbReference type="NCBI Taxonomy" id="988821"/>
    <lineage>
        <taxon>Bacteria</taxon>
        <taxon>Bacillati</taxon>
        <taxon>Actinomycetota</taxon>
        <taxon>Actinomycetes</taxon>
        <taxon>Micrococcales</taxon>
        <taxon>Cellulomonadaceae</taxon>
        <taxon>Cellulomonas</taxon>
    </lineage>
</organism>
<dbReference type="PANTHER" id="PTHR42709">
    <property type="entry name" value="ALKALINE PHOSPHATASE LIKE PROTEIN"/>
    <property type="match status" value="1"/>
</dbReference>
<dbReference type="EMBL" id="FOKA01000009">
    <property type="protein sequence ID" value="SFB18318.1"/>
    <property type="molecule type" value="Genomic_DNA"/>
</dbReference>
<feature type="transmembrane region" description="Helical" evidence="7">
    <location>
        <begin position="67"/>
        <end position="89"/>
    </location>
</feature>
<keyword evidence="3" id="KW-1003">Cell membrane</keyword>
<dbReference type="STRING" id="988821.SAMN05421867_10947"/>